<dbReference type="Pfam" id="PF09811">
    <property type="entry name" value="Yae1_N"/>
    <property type="match status" value="1"/>
</dbReference>
<feature type="region of interest" description="Disordered" evidence="5">
    <location>
        <begin position="1"/>
        <end position="58"/>
    </location>
</feature>
<evidence type="ECO:0000256" key="5">
    <source>
        <dbReference type="SAM" id="MobiDB-lite"/>
    </source>
</evidence>
<evidence type="ECO:0000256" key="1">
    <source>
        <dbReference type="ARBA" id="ARBA00004123"/>
    </source>
</evidence>
<dbReference type="PANTHER" id="PTHR18829:SF0">
    <property type="entry name" value="PROTEIN YAE1 HOMOLOG"/>
    <property type="match status" value="1"/>
</dbReference>
<dbReference type="PANTHER" id="PTHR18829">
    <property type="entry name" value="PROTEIN YAE1 HOMOLOG"/>
    <property type="match status" value="1"/>
</dbReference>
<keyword evidence="3" id="KW-0963">Cytoplasm</keyword>
<dbReference type="Proteomes" id="UP001180020">
    <property type="component" value="Unassembled WGS sequence"/>
</dbReference>
<evidence type="ECO:0000256" key="2">
    <source>
        <dbReference type="ARBA" id="ARBA00004496"/>
    </source>
</evidence>
<evidence type="ECO:0000259" key="6">
    <source>
        <dbReference type="Pfam" id="PF09811"/>
    </source>
</evidence>
<organism evidence="7 8">
    <name type="scientific">Acorus calamus</name>
    <name type="common">Sweet flag</name>
    <dbReference type="NCBI Taxonomy" id="4465"/>
    <lineage>
        <taxon>Eukaryota</taxon>
        <taxon>Viridiplantae</taxon>
        <taxon>Streptophyta</taxon>
        <taxon>Embryophyta</taxon>
        <taxon>Tracheophyta</taxon>
        <taxon>Spermatophyta</taxon>
        <taxon>Magnoliopsida</taxon>
        <taxon>Liliopsida</taxon>
        <taxon>Acoraceae</taxon>
        <taxon>Acorus</taxon>
    </lineage>
</organism>
<sequence length="210" mass="23425">MEKHQQNIASDPLPRPVDGDLNKHFDDGDDDLWYEDESQNNELENGSGDSSSEVEREWERRHNKFHTMGYRDGLIAGKEASAQEGFNTGFKQSVLVGYKWGVVRGITSVLASLPDGVRENIVGPLEKRERLKNLHHSVQSISSNDALSIFHDSRLKKGSELPNDHTKGETLLEAVEDEDLGSTQLGSFVEELDLLLQGSPVIKVHLQPVV</sequence>
<evidence type="ECO:0000313" key="7">
    <source>
        <dbReference type="EMBL" id="KAK1315866.1"/>
    </source>
</evidence>
<comment type="subcellular location">
    <subcellularLocation>
        <location evidence="2">Cytoplasm</location>
    </subcellularLocation>
    <subcellularLocation>
        <location evidence="1">Nucleus</location>
    </subcellularLocation>
</comment>
<dbReference type="GO" id="GO:0005737">
    <property type="term" value="C:cytoplasm"/>
    <property type="evidence" value="ECO:0007669"/>
    <property type="project" value="UniProtKB-SubCell"/>
</dbReference>
<keyword evidence="8" id="KW-1185">Reference proteome</keyword>
<evidence type="ECO:0000256" key="4">
    <source>
        <dbReference type="ARBA" id="ARBA00023242"/>
    </source>
</evidence>
<dbReference type="EMBL" id="JAUJYO010000005">
    <property type="protein sequence ID" value="KAK1315866.1"/>
    <property type="molecule type" value="Genomic_DNA"/>
</dbReference>
<protein>
    <recommendedName>
        <fullName evidence="6">Essential protein Yae1 N-terminal domain-containing protein</fullName>
    </recommendedName>
</protein>
<feature type="compositionally biased region" description="Polar residues" evidence="5">
    <location>
        <begin position="40"/>
        <end position="49"/>
    </location>
</feature>
<evidence type="ECO:0000256" key="3">
    <source>
        <dbReference type="ARBA" id="ARBA00022490"/>
    </source>
</evidence>
<reference evidence="7" key="2">
    <citation type="submission" date="2023-06" db="EMBL/GenBank/DDBJ databases">
        <authorList>
            <person name="Ma L."/>
            <person name="Liu K.-W."/>
            <person name="Li Z."/>
            <person name="Hsiao Y.-Y."/>
            <person name="Qi Y."/>
            <person name="Fu T."/>
            <person name="Tang G."/>
            <person name="Zhang D."/>
            <person name="Sun W.-H."/>
            <person name="Liu D.-K."/>
            <person name="Li Y."/>
            <person name="Chen G.-Z."/>
            <person name="Liu X.-D."/>
            <person name="Liao X.-Y."/>
            <person name="Jiang Y.-T."/>
            <person name="Yu X."/>
            <person name="Hao Y."/>
            <person name="Huang J."/>
            <person name="Zhao X.-W."/>
            <person name="Ke S."/>
            <person name="Chen Y.-Y."/>
            <person name="Wu W.-L."/>
            <person name="Hsu J.-L."/>
            <person name="Lin Y.-F."/>
            <person name="Huang M.-D."/>
            <person name="Li C.-Y."/>
            <person name="Huang L."/>
            <person name="Wang Z.-W."/>
            <person name="Zhao X."/>
            <person name="Zhong W.-Y."/>
            <person name="Peng D.-H."/>
            <person name="Ahmad S."/>
            <person name="Lan S."/>
            <person name="Zhang J.-S."/>
            <person name="Tsai W.-C."/>
            <person name="Van De Peer Y."/>
            <person name="Liu Z.-J."/>
        </authorList>
    </citation>
    <scope>NUCLEOTIDE SEQUENCE</scope>
    <source>
        <strain evidence="7">CP</strain>
        <tissue evidence="7">Leaves</tissue>
    </source>
</reference>
<dbReference type="InterPro" id="IPR019191">
    <property type="entry name" value="Essential_protein_Yae1_N"/>
</dbReference>
<name>A0AAV9EQK7_ACOCL</name>
<feature type="compositionally biased region" description="Basic and acidic residues" evidence="5">
    <location>
        <begin position="17"/>
        <end position="26"/>
    </location>
</feature>
<feature type="compositionally biased region" description="Acidic residues" evidence="5">
    <location>
        <begin position="27"/>
        <end position="39"/>
    </location>
</feature>
<dbReference type="InterPro" id="IPR038881">
    <property type="entry name" value="Yae1-like"/>
</dbReference>
<comment type="caution">
    <text evidence="7">The sequence shown here is derived from an EMBL/GenBank/DDBJ whole genome shotgun (WGS) entry which is preliminary data.</text>
</comment>
<keyword evidence="4" id="KW-0539">Nucleus</keyword>
<feature type="domain" description="Essential protein Yae1 N-terminal" evidence="6">
    <location>
        <begin position="69"/>
        <end position="106"/>
    </location>
</feature>
<dbReference type="GO" id="GO:0005634">
    <property type="term" value="C:nucleus"/>
    <property type="evidence" value="ECO:0007669"/>
    <property type="project" value="UniProtKB-SubCell"/>
</dbReference>
<proteinExistence type="predicted"/>
<gene>
    <name evidence="7" type="ORF">QJS10_CPA05g00090</name>
</gene>
<dbReference type="AlphaFoldDB" id="A0AAV9EQK7"/>
<reference evidence="7" key="1">
    <citation type="journal article" date="2023" name="Nat. Commun.">
        <title>Diploid and tetraploid genomes of Acorus and the evolution of monocots.</title>
        <authorList>
            <person name="Ma L."/>
            <person name="Liu K.W."/>
            <person name="Li Z."/>
            <person name="Hsiao Y.Y."/>
            <person name="Qi Y."/>
            <person name="Fu T."/>
            <person name="Tang G.D."/>
            <person name="Zhang D."/>
            <person name="Sun W.H."/>
            <person name="Liu D.K."/>
            <person name="Li Y."/>
            <person name="Chen G.Z."/>
            <person name="Liu X.D."/>
            <person name="Liao X.Y."/>
            <person name="Jiang Y.T."/>
            <person name="Yu X."/>
            <person name="Hao Y."/>
            <person name="Huang J."/>
            <person name="Zhao X.W."/>
            <person name="Ke S."/>
            <person name="Chen Y.Y."/>
            <person name="Wu W.L."/>
            <person name="Hsu J.L."/>
            <person name="Lin Y.F."/>
            <person name="Huang M.D."/>
            <person name="Li C.Y."/>
            <person name="Huang L."/>
            <person name="Wang Z.W."/>
            <person name="Zhao X."/>
            <person name="Zhong W.Y."/>
            <person name="Peng D.H."/>
            <person name="Ahmad S."/>
            <person name="Lan S."/>
            <person name="Zhang J.S."/>
            <person name="Tsai W.C."/>
            <person name="Van de Peer Y."/>
            <person name="Liu Z.J."/>
        </authorList>
    </citation>
    <scope>NUCLEOTIDE SEQUENCE</scope>
    <source>
        <strain evidence="7">CP</strain>
    </source>
</reference>
<evidence type="ECO:0000313" key="8">
    <source>
        <dbReference type="Proteomes" id="UP001180020"/>
    </source>
</evidence>
<accession>A0AAV9EQK7</accession>